<dbReference type="EMBL" id="CP065682">
    <property type="protein sequence ID" value="QPS33041.1"/>
    <property type="molecule type" value="Genomic_DNA"/>
</dbReference>
<evidence type="ECO:0000313" key="4">
    <source>
        <dbReference type="Proteomes" id="UP000076612"/>
    </source>
</evidence>
<dbReference type="KEGG" id="bcau:I6G59_13900"/>
<proteinExistence type="predicted"/>
<reference evidence="1" key="2">
    <citation type="submission" date="2016-01" db="EMBL/GenBank/DDBJ databases">
        <authorList>
            <person name="Hong K.W."/>
        </authorList>
    </citation>
    <scope>NUCLEOTIDE SEQUENCE</scope>
    <source>
        <strain evidence="1">M40</strain>
    </source>
</reference>
<dbReference type="SUPFAM" id="SSF53597">
    <property type="entry name" value="Dihydrofolate reductase-like"/>
    <property type="match status" value="1"/>
</dbReference>
<reference evidence="4" key="1">
    <citation type="submission" date="2016-01" db="EMBL/GenBank/DDBJ databases">
        <title>Draft genome of Chromobacterium sp. F49.</title>
        <authorList>
            <person name="Hong K.W."/>
        </authorList>
    </citation>
    <scope>NUCLEOTIDE SEQUENCE [LARGE SCALE GENOMIC DNA]</scope>
    <source>
        <strain evidence="4">M40</strain>
    </source>
</reference>
<dbReference type="Proteomes" id="UP000386281">
    <property type="component" value="Unassembled WGS sequence"/>
</dbReference>
<dbReference type="Proteomes" id="UP000594979">
    <property type="component" value="Chromosome"/>
</dbReference>
<dbReference type="EMBL" id="CAACXN010000014">
    <property type="protein sequence ID" value="VEW12402.1"/>
    <property type="molecule type" value="Genomic_DNA"/>
</dbReference>
<dbReference type="Gene3D" id="3.40.430.10">
    <property type="entry name" value="Dihydrofolate Reductase, subunit A"/>
    <property type="match status" value="2"/>
</dbReference>
<gene>
    <name evidence="1" type="ORF">AVW13_12210</name>
    <name evidence="2" type="ORF">I6G59_13900</name>
    <name evidence="3" type="ORF">NCTC12391_01487</name>
</gene>
<dbReference type="EMBL" id="LQQR01000021">
    <property type="protein sequence ID" value="KZE19040.1"/>
    <property type="molecule type" value="Genomic_DNA"/>
</dbReference>
<dbReference type="RefSeq" id="WP_063250187.1">
    <property type="nucleotide sequence ID" value="NZ_CAACXN010000014.1"/>
</dbReference>
<accession>A0A163AA04</accession>
<evidence type="ECO:0000313" key="3">
    <source>
        <dbReference type="EMBL" id="VEW12402.1"/>
    </source>
</evidence>
<name>A0A163AA04_9MICO</name>
<protein>
    <recommendedName>
        <fullName evidence="7">Bacterial bifunctional deaminase-reductase C-terminal domain-containing protein</fullName>
    </recommendedName>
</protein>
<reference evidence="3 5" key="3">
    <citation type="submission" date="2019-02" db="EMBL/GenBank/DDBJ databases">
        <authorList>
            <consortium name="Pathogen Informatics"/>
        </authorList>
    </citation>
    <scope>NUCLEOTIDE SEQUENCE [LARGE SCALE GENOMIC DNA]</scope>
    <source>
        <strain evidence="3 5">3012STDY7078520</strain>
    </source>
</reference>
<dbReference type="Proteomes" id="UP000076612">
    <property type="component" value="Unassembled WGS sequence"/>
</dbReference>
<evidence type="ECO:0000313" key="5">
    <source>
        <dbReference type="Proteomes" id="UP000386281"/>
    </source>
</evidence>
<reference evidence="2 6" key="4">
    <citation type="submission" date="2020-12" db="EMBL/GenBank/DDBJ databases">
        <title>FDA dAtabase for Regulatory Grade micrObial Sequences (FDA-ARGOS): Supporting development and validation of Infectious Disease Dx tests.</title>
        <authorList>
            <person name="Sproer C."/>
            <person name="Gronow S."/>
            <person name="Severitt S."/>
            <person name="Schroder I."/>
            <person name="Tallon L."/>
            <person name="Sadzewicz L."/>
            <person name="Zhao X."/>
            <person name="Boylan J."/>
            <person name="Ott S."/>
            <person name="Bowen H."/>
            <person name="Vavikolanu K."/>
            <person name="Mehta A."/>
            <person name="Aluvathingal J."/>
            <person name="Nadendla S."/>
            <person name="Lowell S."/>
            <person name="Myers T."/>
            <person name="Yan Y."/>
            <person name="Sichtig H."/>
        </authorList>
    </citation>
    <scope>NUCLEOTIDE SEQUENCE [LARGE SCALE GENOMIC DNA]</scope>
    <source>
        <strain evidence="2 6">FDAARGOS_902</strain>
    </source>
</reference>
<sequence>MRRITIALVQTINGAYAHDGWSTGVSTPTDFRYFVGLRRRAGAIIIDRRTALNPRLPMINAPGKALEHTPVHVLTESDPAELARQLADRGLDYRAVGFTPNSLAEVVAGLASDSDEIVCESGPNLAYRILEHYPHTELHLSISPRYLRDGLTHFSGLEADIPLRVRGIEQLDDQVVIRYAKAKPPPQ</sequence>
<evidence type="ECO:0000313" key="1">
    <source>
        <dbReference type="EMBL" id="KZE19040.1"/>
    </source>
</evidence>
<evidence type="ECO:0000313" key="2">
    <source>
        <dbReference type="EMBL" id="QPS33041.1"/>
    </source>
</evidence>
<evidence type="ECO:0008006" key="7">
    <source>
        <dbReference type="Google" id="ProtNLM"/>
    </source>
</evidence>
<organism evidence="3 5">
    <name type="scientific">Brevibacterium casei</name>
    <dbReference type="NCBI Taxonomy" id="33889"/>
    <lineage>
        <taxon>Bacteria</taxon>
        <taxon>Bacillati</taxon>
        <taxon>Actinomycetota</taxon>
        <taxon>Actinomycetes</taxon>
        <taxon>Micrococcales</taxon>
        <taxon>Brevibacteriaceae</taxon>
        <taxon>Brevibacterium</taxon>
    </lineage>
</organism>
<evidence type="ECO:0000313" key="6">
    <source>
        <dbReference type="Proteomes" id="UP000594979"/>
    </source>
</evidence>
<dbReference type="AlphaFoldDB" id="A0A163AA04"/>
<dbReference type="InterPro" id="IPR024072">
    <property type="entry name" value="DHFR-like_dom_sf"/>
</dbReference>
<dbReference type="STRING" id="33889.AVW13_12210"/>